<dbReference type="Gene3D" id="3.10.120.10">
    <property type="entry name" value="Cytochrome b5-like heme/steroid binding domain"/>
    <property type="match status" value="1"/>
</dbReference>
<evidence type="ECO:0000256" key="5">
    <source>
        <dbReference type="ARBA" id="ARBA00022982"/>
    </source>
</evidence>
<evidence type="ECO:0000256" key="8">
    <source>
        <dbReference type="ARBA" id="ARBA00038168"/>
    </source>
</evidence>
<dbReference type="InterPro" id="IPR018506">
    <property type="entry name" value="Cyt_B5_heme-BS"/>
</dbReference>
<dbReference type="SUPFAM" id="SSF55856">
    <property type="entry name" value="Cytochrome b5-like heme/steroid binding domain"/>
    <property type="match status" value="1"/>
</dbReference>
<dbReference type="GO" id="GO:0046872">
    <property type="term" value="F:metal ion binding"/>
    <property type="evidence" value="ECO:0007669"/>
    <property type="project" value="UniProtKB-UniRule"/>
</dbReference>
<dbReference type="InParanoid" id="H3CVD0"/>
<dbReference type="FunCoup" id="H3CVD0">
    <property type="interactions" value="1328"/>
</dbReference>
<evidence type="ECO:0000313" key="13">
    <source>
        <dbReference type="Proteomes" id="UP000007303"/>
    </source>
</evidence>
<comment type="subcellular location">
    <subcellularLocation>
        <location evidence="1">Membrane</location>
    </subcellularLocation>
</comment>
<reference evidence="12" key="2">
    <citation type="submission" date="2025-08" db="UniProtKB">
        <authorList>
            <consortium name="Ensembl"/>
        </authorList>
    </citation>
    <scope>IDENTIFICATION</scope>
</reference>
<dbReference type="STRING" id="99883.ENSTNIP00000012214"/>
<feature type="compositionally biased region" description="Polar residues" evidence="10">
    <location>
        <begin position="1"/>
        <end position="19"/>
    </location>
</feature>
<dbReference type="InterPro" id="IPR050668">
    <property type="entry name" value="Cytochrome_b5"/>
</dbReference>
<reference evidence="13" key="1">
    <citation type="journal article" date="2004" name="Nature">
        <title>Genome duplication in the teleost fish Tetraodon nigroviridis reveals the early vertebrate proto-karyotype.</title>
        <authorList>
            <person name="Jaillon O."/>
            <person name="Aury J.-M."/>
            <person name="Brunet F."/>
            <person name="Petit J.-L."/>
            <person name="Stange-Thomann N."/>
            <person name="Mauceli E."/>
            <person name="Bouneau L."/>
            <person name="Fischer C."/>
            <person name="Ozouf-Costaz C."/>
            <person name="Bernot A."/>
            <person name="Nicaud S."/>
            <person name="Jaffe D."/>
            <person name="Fisher S."/>
            <person name="Lutfalla G."/>
            <person name="Dossat C."/>
            <person name="Segurens B."/>
            <person name="Dasilva C."/>
            <person name="Salanoubat M."/>
            <person name="Levy M."/>
            <person name="Boudet N."/>
            <person name="Castellano S."/>
            <person name="Anthouard V."/>
            <person name="Jubin C."/>
            <person name="Castelli V."/>
            <person name="Katinka M."/>
            <person name="Vacherie B."/>
            <person name="Biemont C."/>
            <person name="Skalli Z."/>
            <person name="Cattolico L."/>
            <person name="Poulain J."/>
            <person name="De Berardinis V."/>
            <person name="Cruaud C."/>
            <person name="Duprat S."/>
            <person name="Brottier P."/>
            <person name="Coutanceau J.-P."/>
            <person name="Gouzy J."/>
            <person name="Parra G."/>
            <person name="Lardier G."/>
            <person name="Chapple C."/>
            <person name="McKernan K.J."/>
            <person name="McEwan P."/>
            <person name="Bosak S."/>
            <person name="Kellis M."/>
            <person name="Volff J.-N."/>
            <person name="Guigo R."/>
            <person name="Zody M.C."/>
            <person name="Mesirov J."/>
            <person name="Lindblad-Toh K."/>
            <person name="Birren B."/>
            <person name="Nusbaum C."/>
            <person name="Kahn D."/>
            <person name="Robinson-Rechavi M."/>
            <person name="Laudet V."/>
            <person name="Schachter V."/>
            <person name="Quetier F."/>
            <person name="Saurin W."/>
            <person name="Scarpelli C."/>
            <person name="Wincker P."/>
            <person name="Lander E.S."/>
            <person name="Weissenbach J."/>
            <person name="Roest Crollius H."/>
        </authorList>
    </citation>
    <scope>NUCLEOTIDE SEQUENCE [LARGE SCALE GENOMIC DNA]</scope>
</reference>
<keyword evidence="2 9" id="KW-0349">Heme</keyword>
<evidence type="ECO:0000256" key="6">
    <source>
        <dbReference type="ARBA" id="ARBA00023004"/>
    </source>
</evidence>
<evidence type="ECO:0000313" key="12">
    <source>
        <dbReference type="Ensembl" id="ENSTNIP00000012214.1"/>
    </source>
</evidence>
<evidence type="ECO:0000256" key="9">
    <source>
        <dbReference type="RuleBase" id="RU362121"/>
    </source>
</evidence>
<dbReference type="HOGENOM" id="CLU_102602_3_3_1"/>
<dbReference type="Ensembl" id="ENSTNIT00000012405.1">
    <property type="protein sequence ID" value="ENSTNIP00000012214.1"/>
    <property type="gene ID" value="ENSTNIG00000009346.1"/>
</dbReference>
<dbReference type="FunFam" id="3.10.120.10:FF:000002">
    <property type="entry name" value="Cytochrome b5 type B"/>
    <property type="match status" value="1"/>
</dbReference>
<keyword evidence="5" id="KW-0813">Transport</keyword>
<dbReference type="GO" id="GO:0016491">
    <property type="term" value="F:oxidoreductase activity"/>
    <property type="evidence" value="ECO:0007669"/>
    <property type="project" value="Ensembl"/>
</dbReference>
<keyword evidence="9" id="KW-1133">Transmembrane helix</keyword>
<keyword evidence="13" id="KW-1185">Reference proteome</keyword>
<evidence type="ECO:0000256" key="4">
    <source>
        <dbReference type="ARBA" id="ARBA00022723"/>
    </source>
</evidence>
<comment type="similarity">
    <text evidence="8 9">Belongs to the cytochrome b5 family.</text>
</comment>
<protein>
    <submittedName>
        <fullName evidence="12">Cytochrome b5 type B</fullName>
    </submittedName>
</protein>
<dbReference type="OMA" id="FMFEHKS"/>
<reference evidence="12" key="3">
    <citation type="submission" date="2025-09" db="UniProtKB">
        <authorList>
            <consortium name="Ensembl"/>
        </authorList>
    </citation>
    <scope>IDENTIFICATION</scope>
</reference>
<organism evidence="12 13">
    <name type="scientific">Tetraodon nigroviridis</name>
    <name type="common">Spotted green pufferfish</name>
    <name type="synonym">Chelonodon nigroviridis</name>
    <dbReference type="NCBI Taxonomy" id="99883"/>
    <lineage>
        <taxon>Eukaryota</taxon>
        <taxon>Metazoa</taxon>
        <taxon>Chordata</taxon>
        <taxon>Craniata</taxon>
        <taxon>Vertebrata</taxon>
        <taxon>Euteleostomi</taxon>
        <taxon>Actinopterygii</taxon>
        <taxon>Neopterygii</taxon>
        <taxon>Teleostei</taxon>
        <taxon>Neoteleostei</taxon>
        <taxon>Acanthomorphata</taxon>
        <taxon>Eupercaria</taxon>
        <taxon>Tetraodontiformes</taxon>
        <taxon>Tetradontoidea</taxon>
        <taxon>Tetraodontidae</taxon>
        <taxon>Tetraodon</taxon>
    </lineage>
</organism>
<evidence type="ECO:0000256" key="3">
    <source>
        <dbReference type="ARBA" id="ARBA00022692"/>
    </source>
</evidence>
<feature type="transmembrane region" description="Helical" evidence="9">
    <location>
        <begin position="128"/>
        <end position="149"/>
    </location>
</feature>
<dbReference type="AlphaFoldDB" id="H3CVD0"/>
<dbReference type="InterPro" id="IPR036400">
    <property type="entry name" value="Cyt_B5-like_heme/steroid_sf"/>
</dbReference>
<evidence type="ECO:0000256" key="10">
    <source>
        <dbReference type="SAM" id="MobiDB-lite"/>
    </source>
</evidence>
<evidence type="ECO:0000256" key="2">
    <source>
        <dbReference type="ARBA" id="ARBA00022617"/>
    </source>
</evidence>
<dbReference type="PROSITE" id="PS50255">
    <property type="entry name" value="CYTOCHROME_B5_2"/>
    <property type="match status" value="1"/>
</dbReference>
<evidence type="ECO:0000256" key="7">
    <source>
        <dbReference type="ARBA" id="ARBA00023136"/>
    </source>
</evidence>
<evidence type="ECO:0000256" key="1">
    <source>
        <dbReference type="ARBA" id="ARBA00004370"/>
    </source>
</evidence>
<dbReference type="Proteomes" id="UP000007303">
    <property type="component" value="Unassembled WGS sequence"/>
</dbReference>
<keyword evidence="5" id="KW-0249">Electron transport</keyword>
<dbReference type="GO" id="GO:0020037">
    <property type="term" value="F:heme binding"/>
    <property type="evidence" value="ECO:0007669"/>
    <property type="project" value="UniProtKB-UniRule"/>
</dbReference>
<keyword evidence="6 9" id="KW-0408">Iron</keyword>
<accession>H3CVD0</accession>
<dbReference type="GeneTree" id="ENSGT00940000155584"/>
<keyword evidence="4 9" id="KW-0479">Metal-binding</keyword>
<feature type="domain" description="Cytochrome b5 heme-binding" evidence="11">
    <location>
        <begin position="29"/>
        <end position="105"/>
    </location>
</feature>
<keyword evidence="7 9" id="KW-0472">Membrane</keyword>
<feature type="region of interest" description="Disordered" evidence="10">
    <location>
        <begin position="1"/>
        <end position="22"/>
    </location>
</feature>
<dbReference type="SMART" id="SM01117">
    <property type="entry name" value="Cyt-b5"/>
    <property type="match status" value="1"/>
</dbReference>
<keyword evidence="3 9" id="KW-0812">Transmembrane</keyword>
<proteinExistence type="inferred from homology"/>
<dbReference type="PRINTS" id="PR00363">
    <property type="entry name" value="CYTOCHROMEB5"/>
</dbReference>
<sequence>MNKNVSNASTGAVDSTNVEENGRPVESDVKYFTLEEIKEHNMSNDTWIVIHDKVYDITRFLEEHPGGEEVLLEQAGGDATESFEDVGHSTDAREMLQQYLVGEVHMEDRSKDSAKKEPQTSPKETSSWTSWLIPALIATIVGIICRYYMSDRSS</sequence>
<dbReference type="PANTHER" id="PTHR19359:SF95">
    <property type="entry name" value="CYTOCHROME B5 TYPE B"/>
    <property type="match status" value="1"/>
</dbReference>
<dbReference type="Pfam" id="PF00173">
    <property type="entry name" value="Cyt-b5"/>
    <property type="match status" value="1"/>
</dbReference>
<dbReference type="PANTHER" id="PTHR19359">
    <property type="entry name" value="CYTOCHROME B5"/>
    <property type="match status" value="1"/>
</dbReference>
<dbReference type="InterPro" id="IPR001199">
    <property type="entry name" value="Cyt_B5-like_heme/steroid-bd"/>
</dbReference>
<name>H3CVD0_TETNG</name>
<dbReference type="GO" id="GO:0016020">
    <property type="term" value="C:membrane"/>
    <property type="evidence" value="ECO:0007669"/>
    <property type="project" value="UniProtKB-SubCell"/>
</dbReference>
<dbReference type="PROSITE" id="PS00191">
    <property type="entry name" value="CYTOCHROME_B5_1"/>
    <property type="match status" value="1"/>
</dbReference>
<evidence type="ECO:0000259" key="11">
    <source>
        <dbReference type="PROSITE" id="PS50255"/>
    </source>
</evidence>